<evidence type="ECO:0000313" key="1">
    <source>
        <dbReference type="EMBL" id="GKV09410.1"/>
    </source>
</evidence>
<gene>
    <name evidence="1" type="ORF">SLEP1_g20918</name>
</gene>
<keyword evidence="2" id="KW-1185">Reference proteome</keyword>
<name>A0AAV5JBQ3_9ROSI</name>
<evidence type="ECO:0000313" key="2">
    <source>
        <dbReference type="Proteomes" id="UP001054252"/>
    </source>
</evidence>
<dbReference type="EMBL" id="BPVZ01000030">
    <property type="protein sequence ID" value="GKV09410.1"/>
    <property type="molecule type" value="Genomic_DNA"/>
</dbReference>
<dbReference type="AlphaFoldDB" id="A0AAV5JBQ3"/>
<sequence length="80" mass="8819">MEDHNYAIYSSSSSNLLKGEEDFIRHSLEASDDENARWDFDKLVGVVKLVGCGAEDLNGSGDGLPTWSDGLWELENEVAN</sequence>
<organism evidence="1 2">
    <name type="scientific">Rubroshorea leprosula</name>
    <dbReference type="NCBI Taxonomy" id="152421"/>
    <lineage>
        <taxon>Eukaryota</taxon>
        <taxon>Viridiplantae</taxon>
        <taxon>Streptophyta</taxon>
        <taxon>Embryophyta</taxon>
        <taxon>Tracheophyta</taxon>
        <taxon>Spermatophyta</taxon>
        <taxon>Magnoliopsida</taxon>
        <taxon>eudicotyledons</taxon>
        <taxon>Gunneridae</taxon>
        <taxon>Pentapetalae</taxon>
        <taxon>rosids</taxon>
        <taxon>malvids</taxon>
        <taxon>Malvales</taxon>
        <taxon>Dipterocarpaceae</taxon>
        <taxon>Rubroshorea</taxon>
    </lineage>
</organism>
<accession>A0AAV5JBQ3</accession>
<dbReference type="Proteomes" id="UP001054252">
    <property type="component" value="Unassembled WGS sequence"/>
</dbReference>
<protein>
    <submittedName>
        <fullName evidence="1">Uncharacterized protein</fullName>
    </submittedName>
</protein>
<proteinExistence type="predicted"/>
<comment type="caution">
    <text evidence="1">The sequence shown here is derived from an EMBL/GenBank/DDBJ whole genome shotgun (WGS) entry which is preliminary data.</text>
</comment>
<reference evidence="1 2" key="1">
    <citation type="journal article" date="2021" name="Commun. Biol.">
        <title>The genome of Shorea leprosula (Dipterocarpaceae) highlights the ecological relevance of drought in aseasonal tropical rainforests.</title>
        <authorList>
            <person name="Ng K.K.S."/>
            <person name="Kobayashi M.J."/>
            <person name="Fawcett J.A."/>
            <person name="Hatakeyama M."/>
            <person name="Paape T."/>
            <person name="Ng C.H."/>
            <person name="Ang C.C."/>
            <person name="Tnah L.H."/>
            <person name="Lee C.T."/>
            <person name="Nishiyama T."/>
            <person name="Sese J."/>
            <person name="O'Brien M.J."/>
            <person name="Copetti D."/>
            <person name="Mohd Noor M.I."/>
            <person name="Ong R.C."/>
            <person name="Putra M."/>
            <person name="Sireger I.Z."/>
            <person name="Indrioko S."/>
            <person name="Kosugi Y."/>
            <person name="Izuno A."/>
            <person name="Isagi Y."/>
            <person name="Lee S.L."/>
            <person name="Shimizu K.K."/>
        </authorList>
    </citation>
    <scope>NUCLEOTIDE SEQUENCE [LARGE SCALE GENOMIC DNA]</scope>
    <source>
        <strain evidence="1">214</strain>
    </source>
</reference>